<dbReference type="EMBL" id="WKZA01000099">
    <property type="protein sequence ID" value="MSA96087.1"/>
    <property type="molecule type" value="Genomic_DNA"/>
</dbReference>
<dbReference type="Proteomes" id="UP000285258">
    <property type="component" value="Unassembled WGS sequence"/>
</dbReference>
<organism evidence="4 5">
    <name type="scientific">Gordonibacter urolithinfaciens</name>
    <dbReference type="NCBI Taxonomy" id="1335613"/>
    <lineage>
        <taxon>Bacteria</taxon>
        <taxon>Bacillati</taxon>
        <taxon>Actinomycetota</taxon>
        <taxon>Coriobacteriia</taxon>
        <taxon>Eggerthellales</taxon>
        <taxon>Eggerthellaceae</taxon>
        <taxon>Gordonibacter</taxon>
    </lineage>
</organism>
<protein>
    <submittedName>
        <fullName evidence="4">Asp23/Gls24 family envelope stress response protein</fullName>
    </submittedName>
</protein>
<dbReference type="InterPro" id="IPR005531">
    <property type="entry name" value="Asp23"/>
</dbReference>
<dbReference type="Proteomes" id="UP000468327">
    <property type="component" value="Unassembled WGS sequence"/>
</dbReference>
<dbReference type="GeneID" id="97354299"/>
<evidence type="ECO:0000313" key="3">
    <source>
        <dbReference type="EMBL" id="MVN16346.1"/>
    </source>
</evidence>
<dbReference type="PANTHER" id="PTHR34297">
    <property type="entry name" value="HYPOTHETICAL CYTOSOLIC PROTEIN-RELATED"/>
    <property type="match status" value="1"/>
</dbReference>
<evidence type="ECO:0000313" key="4">
    <source>
        <dbReference type="EMBL" id="ROT88076.1"/>
    </source>
</evidence>
<dbReference type="Pfam" id="PF03780">
    <property type="entry name" value="Asp23"/>
    <property type="match status" value="1"/>
</dbReference>
<dbReference type="Proteomes" id="UP000462865">
    <property type="component" value="Unassembled WGS sequence"/>
</dbReference>
<reference evidence="3 7" key="5">
    <citation type="submission" date="2019-11" db="EMBL/GenBank/DDBJ databases">
        <title>Whole genome shotgun sequencing (WGS) data from Adlercreutzia equolifaciens ResAG-91, Eggerthella lenta MRI-F36, MRI-F37, MRI-F40, ResAG-49, ResAG-88, ResAG-121, ResAG-145, and Gordonibacter sp. ResAG-5, ResAG-26, ResAG-43, ResAG-50, ResAG-59.</title>
        <authorList>
            <person name="Stoll D.A."/>
            <person name="Danylec N."/>
            <person name="Franz C.M.A.P."/>
            <person name="Huch M."/>
        </authorList>
    </citation>
    <scope>NUCLEOTIDE SEQUENCE [LARGE SCALE GENOMIC DNA]</scope>
    <source>
        <strain evidence="3 7">ResAG-59</strain>
    </source>
</reference>
<dbReference type="EMBL" id="QIBW01000024">
    <property type="protein sequence ID" value="ROT88076.1"/>
    <property type="molecule type" value="Genomic_DNA"/>
</dbReference>
<dbReference type="AlphaFoldDB" id="A0A1Y4FV51"/>
<reference evidence="4" key="3">
    <citation type="journal article" date="2019" name="Microbiol. Resour. Announc.">
        <title>Draft Genome Sequences of Type Strains of Gordonibacter faecihominis, Paraeggerthella hongkongensis, Parvibacter caecicola,Slackia equolifaciens, Slackia faecicanis, and Slackia isoflavoniconvertens.</title>
        <authorList>
            <person name="Danylec N."/>
            <person name="Stoll D.A."/>
            <person name="Dotsch A."/>
            <person name="Huch M."/>
        </authorList>
    </citation>
    <scope>NUCLEOTIDE SEQUENCE</scope>
    <source>
        <strain evidence="4">DSM 27213</strain>
    </source>
</reference>
<sequence>MSTVIPGNLHVANDVLADMVGNAALECYGVVGMAAPSAADGIAKILPTSRLRRGVVVTTTDAGVHVELYVVIEYGTNINTVSQNLVDQVTFALKEYARVPIDGVEVHVQGVKVRK</sequence>
<comment type="caution">
    <text evidence="4">The sequence shown here is derived from an EMBL/GenBank/DDBJ whole genome shotgun (WGS) entry which is preliminary data.</text>
</comment>
<name>A0A1Y4FV51_9ACTN</name>
<evidence type="ECO:0000313" key="5">
    <source>
        <dbReference type="Proteomes" id="UP000285258"/>
    </source>
</evidence>
<reference evidence="4" key="2">
    <citation type="journal article" date="2019" name="Int. J. Syst. Evol. Microbiol.">
        <title>Gordonibacter faecihominis is a later heterotypic synonym of Gordonibacter urolithinfaciens.</title>
        <authorList>
            <person name="Danylec N."/>
            <person name="Stoll D.A."/>
            <person name="Huch M."/>
        </authorList>
    </citation>
    <scope>NUCLEOTIDE SEQUENCE</scope>
    <source>
        <strain evidence="4">DSM 27213</strain>
    </source>
</reference>
<comment type="similarity">
    <text evidence="1">Belongs to the asp23 family.</text>
</comment>
<dbReference type="PANTHER" id="PTHR34297:SF2">
    <property type="entry name" value="ASP23_GLS24 FAMILY ENVELOPE STRESS RESPONSE PROTEIN"/>
    <property type="match status" value="1"/>
</dbReference>
<reference evidence="2 6" key="4">
    <citation type="journal article" date="2019" name="Nat. Med.">
        <title>A library of human gut bacterial isolates paired with longitudinal multiomics data enables mechanistic microbiome research.</title>
        <authorList>
            <person name="Poyet M."/>
            <person name="Groussin M."/>
            <person name="Gibbons S.M."/>
            <person name="Avila-Pacheco J."/>
            <person name="Jiang X."/>
            <person name="Kearney S.M."/>
            <person name="Perrotta A.R."/>
            <person name="Berdy B."/>
            <person name="Zhao S."/>
            <person name="Lieberman T.D."/>
            <person name="Swanson P.K."/>
            <person name="Smith M."/>
            <person name="Roesemann S."/>
            <person name="Alexander J.E."/>
            <person name="Rich S.A."/>
            <person name="Livny J."/>
            <person name="Vlamakis H."/>
            <person name="Clish C."/>
            <person name="Bullock K."/>
            <person name="Deik A."/>
            <person name="Scott J."/>
            <person name="Pierce K.A."/>
            <person name="Xavier R.J."/>
            <person name="Alm E.J."/>
        </authorList>
    </citation>
    <scope>NUCLEOTIDE SEQUENCE [LARGE SCALE GENOMIC DNA]</scope>
    <source>
        <strain evidence="2 6">BIOML-A1</strain>
    </source>
</reference>
<evidence type="ECO:0000313" key="2">
    <source>
        <dbReference type="EMBL" id="MSA96087.1"/>
    </source>
</evidence>
<dbReference type="RefSeq" id="WP_015538882.1">
    <property type="nucleotide sequence ID" value="NZ_BAABZN010000001.1"/>
</dbReference>
<evidence type="ECO:0000313" key="6">
    <source>
        <dbReference type="Proteomes" id="UP000462865"/>
    </source>
</evidence>
<proteinExistence type="inferred from homology"/>
<evidence type="ECO:0000256" key="1">
    <source>
        <dbReference type="ARBA" id="ARBA00005721"/>
    </source>
</evidence>
<keyword evidence="7" id="KW-1185">Reference proteome</keyword>
<gene>
    <name evidence="4" type="ORF">DMP12_13380</name>
    <name evidence="2" type="ORF">GKG38_13690</name>
    <name evidence="3" type="ORF">GO738_13530</name>
</gene>
<accession>A0A1Y4FV51</accession>
<reference evidence="5" key="1">
    <citation type="submission" date="2018-05" db="EMBL/GenBank/DDBJ databases">
        <title>Genome Sequencing of selected type strains of the family Eggerthellaceae.</title>
        <authorList>
            <person name="Danylec N."/>
            <person name="Stoll D.A."/>
            <person name="Doetsch A."/>
            <person name="Huch M."/>
        </authorList>
    </citation>
    <scope>NUCLEOTIDE SEQUENCE [LARGE SCALE GENOMIC DNA]</scope>
    <source>
        <strain evidence="5">DSM 27213</strain>
    </source>
</reference>
<evidence type="ECO:0000313" key="7">
    <source>
        <dbReference type="Proteomes" id="UP000468327"/>
    </source>
</evidence>
<dbReference type="EMBL" id="WPOC01000029">
    <property type="protein sequence ID" value="MVN16346.1"/>
    <property type="molecule type" value="Genomic_DNA"/>
</dbReference>